<dbReference type="EMBL" id="AE000666">
    <property type="protein sequence ID" value="AAB84995.1"/>
    <property type="molecule type" value="Genomic_DNA"/>
</dbReference>
<reference evidence="2 3" key="1">
    <citation type="journal article" date="1997" name="J. Bacteriol.">
        <title>Complete genome sequence of Methanobacterium thermoautotrophicum deltaH: functional analysis and comparative genomics.</title>
        <authorList>
            <person name="Smith D.R."/>
            <person name="Doucette-Stamm L.A."/>
            <person name="Deloughery C."/>
            <person name="Lee H.-M."/>
            <person name="Dubois J."/>
            <person name="Aldredge T."/>
            <person name="Bashirzadeh R."/>
            <person name="Blakely D."/>
            <person name="Cook R."/>
            <person name="Gilbert K."/>
            <person name="Harrison D."/>
            <person name="Hoang L."/>
            <person name="Keagle P."/>
            <person name="Lumm W."/>
            <person name="Pothier B."/>
            <person name="Qiu D."/>
            <person name="Spadafora R."/>
            <person name="Vicare R."/>
            <person name="Wang Y."/>
            <person name="Wierzbowski J."/>
            <person name="Gibson R."/>
            <person name="Jiwani N."/>
            <person name="Caruso A."/>
            <person name="Bush D."/>
            <person name="Safer H."/>
            <person name="Patwell D."/>
            <person name="Prabhakar S."/>
            <person name="McDougall S."/>
            <person name="Shimer G."/>
            <person name="Goyal A."/>
            <person name="Pietrovski S."/>
            <person name="Church G.M."/>
            <person name="Daniels C.J."/>
            <person name="Mao J.-i."/>
            <person name="Rice P."/>
            <person name="Nolling J."/>
            <person name="Reeve J.N."/>
        </authorList>
    </citation>
    <scope>NUCLEOTIDE SEQUENCE [LARGE SCALE GENOMIC DNA]</scope>
    <source>
        <strain evidence="3">ATCC 29096 / DSM 1053 / JCM 10044 / NBRC 100330 / Delta H</strain>
    </source>
</reference>
<evidence type="ECO:0000313" key="2">
    <source>
        <dbReference type="EMBL" id="AAB84995.1"/>
    </source>
</evidence>
<dbReference type="EnsemblBacteria" id="AAB84995">
    <property type="protein sequence ID" value="AAB84995"/>
    <property type="gene ID" value="MTH_489"/>
</dbReference>
<evidence type="ECO:0000313" key="3">
    <source>
        <dbReference type="Proteomes" id="UP000005223"/>
    </source>
</evidence>
<dbReference type="PaxDb" id="187420-MTH_489"/>
<dbReference type="InParanoid" id="O26589"/>
<dbReference type="PIR" id="B69164">
    <property type="entry name" value="B69164"/>
</dbReference>
<keyword evidence="1" id="KW-0812">Transmembrane</keyword>
<feature type="transmembrane region" description="Helical" evidence="1">
    <location>
        <begin position="45"/>
        <end position="67"/>
    </location>
</feature>
<accession>O26589</accession>
<dbReference type="Proteomes" id="UP000005223">
    <property type="component" value="Chromosome"/>
</dbReference>
<dbReference type="STRING" id="187420.MTH_489"/>
<dbReference type="HOGENOM" id="CLU_2177918_0_0_2"/>
<protein>
    <submittedName>
        <fullName evidence="2">Uncharacterized protein</fullName>
    </submittedName>
</protein>
<keyword evidence="1" id="KW-1133">Transmembrane helix</keyword>
<keyword evidence="3" id="KW-1185">Reference proteome</keyword>
<keyword evidence="1" id="KW-0472">Membrane</keyword>
<gene>
    <name evidence="2" type="ordered locus">MTH_489</name>
</gene>
<proteinExistence type="predicted"/>
<dbReference type="AlphaFoldDB" id="O26589"/>
<feature type="transmembrane region" description="Helical" evidence="1">
    <location>
        <begin position="79"/>
        <end position="99"/>
    </location>
</feature>
<name>O26589_METTH</name>
<sequence length="109" mass="12540">MMYVKWIVMIPPILSLYFSARILMNNLRYDEAALGMLFSNMDETAILISVFAVSMIIFSATRVMDLIDLFWPIPGNDEIIAAMIWLIDIVLVYIFYRVATVTVPAERNI</sequence>
<evidence type="ECO:0000256" key="1">
    <source>
        <dbReference type="SAM" id="Phobius"/>
    </source>
</evidence>
<organism evidence="2 3">
    <name type="scientific">Methanothermobacter thermautotrophicus (strain ATCC 29096 / DSM 1053 / JCM 10044 / NBRC 100330 / Delta H)</name>
    <name type="common">Methanobacterium thermoautotrophicum</name>
    <dbReference type="NCBI Taxonomy" id="187420"/>
    <lineage>
        <taxon>Archaea</taxon>
        <taxon>Methanobacteriati</taxon>
        <taxon>Methanobacteriota</taxon>
        <taxon>Methanomada group</taxon>
        <taxon>Methanobacteria</taxon>
        <taxon>Methanobacteriales</taxon>
        <taxon>Methanobacteriaceae</taxon>
        <taxon>Methanothermobacter</taxon>
    </lineage>
</organism>
<dbReference type="KEGG" id="mth:MTH_489"/>